<feature type="region of interest" description="Disordered" evidence="13">
    <location>
        <begin position="177"/>
        <end position="197"/>
    </location>
</feature>
<keyword evidence="8 12" id="KW-0256">Endoplasmic reticulum</keyword>
<comment type="caution">
    <text evidence="15">The sequence shown here is derived from an EMBL/GenBank/DDBJ whole genome shotgun (WGS) entry which is preliminary data.</text>
</comment>
<evidence type="ECO:0000256" key="2">
    <source>
        <dbReference type="ARBA" id="ARBA00006962"/>
    </source>
</evidence>
<dbReference type="GO" id="GO:0005783">
    <property type="term" value="C:endoplasmic reticulum"/>
    <property type="evidence" value="ECO:0007669"/>
    <property type="project" value="UniProtKB-SubCell"/>
</dbReference>
<sequence>MEEDAEFFLMVITVGSTNFEALINKLLNNQLIQILPPSNIKLLIQIGNQPKPETANLITNHTNIQLVIFNYSDSIDHLLQHANLIITHAGAGSILSAINPIQPSPLTTTHIQVTPEYTLEIKPTTTTRRPKPRVIVVPNPGLMDNHQIDLAQQISNLGLAYSCSIDQLFPTIQKALLSPPPQSSSSASELDPTPGPIKFRNLLDQQVGFSTSHT</sequence>
<evidence type="ECO:0000256" key="3">
    <source>
        <dbReference type="ARBA" id="ARBA00011198"/>
    </source>
</evidence>
<evidence type="ECO:0000256" key="11">
    <source>
        <dbReference type="ARBA" id="ARBA00048184"/>
    </source>
</evidence>
<dbReference type="PANTHER" id="PTHR12867">
    <property type="entry name" value="GLYCOSYL TRANSFERASE-RELATED"/>
    <property type="match status" value="1"/>
</dbReference>
<evidence type="ECO:0000256" key="12">
    <source>
        <dbReference type="RuleBase" id="RU362128"/>
    </source>
</evidence>
<evidence type="ECO:0000313" key="15">
    <source>
        <dbReference type="EMBL" id="KAA1109428.1"/>
    </source>
</evidence>
<organism evidence="15 16">
    <name type="scientific">Puccinia graminis f. sp. tritici</name>
    <dbReference type="NCBI Taxonomy" id="56615"/>
    <lineage>
        <taxon>Eukaryota</taxon>
        <taxon>Fungi</taxon>
        <taxon>Dikarya</taxon>
        <taxon>Basidiomycota</taxon>
        <taxon>Pucciniomycotina</taxon>
        <taxon>Pucciniomycetes</taxon>
        <taxon>Pucciniales</taxon>
        <taxon>Pucciniaceae</taxon>
        <taxon>Puccinia</taxon>
    </lineage>
</organism>
<evidence type="ECO:0000256" key="5">
    <source>
        <dbReference type="ARBA" id="ARBA00017468"/>
    </source>
</evidence>
<comment type="subcellular location">
    <subcellularLocation>
        <location evidence="1 12">Endoplasmic reticulum</location>
    </subcellularLocation>
</comment>
<dbReference type="AlphaFoldDB" id="A0A5B0Q871"/>
<reference evidence="15 16" key="1">
    <citation type="submission" date="2019-05" db="EMBL/GenBank/DDBJ databases">
        <title>Emergence of the Ug99 lineage of the wheat stem rust pathogen through somatic hybridization.</title>
        <authorList>
            <person name="Li F."/>
            <person name="Upadhyaya N.M."/>
            <person name="Sperschneider J."/>
            <person name="Matny O."/>
            <person name="Nguyen-Phuc H."/>
            <person name="Mago R."/>
            <person name="Raley C."/>
            <person name="Miller M.E."/>
            <person name="Silverstein K.A.T."/>
            <person name="Henningsen E."/>
            <person name="Hirsch C.D."/>
            <person name="Visser B."/>
            <person name="Pretorius Z.A."/>
            <person name="Steffenson B.J."/>
            <person name="Schwessinger B."/>
            <person name="Dodds P.N."/>
            <person name="Figueroa M."/>
        </authorList>
    </citation>
    <scope>NUCLEOTIDE SEQUENCE [LARGE SCALE GENOMIC DNA]</scope>
    <source>
        <strain evidence="15 16">Ug99</strain>
    </source>
</reference>
<dbReference type="Proteomes" id="UP000325313">
    <property type="component" value="Unassembled WGS sequence"/>
</dbReference>
<evidence type="ECO:0000256" key="8">
    <source>
        <dbReference type="ARBA" id="ARBA00022824"/>
    </source>
</evidence>
<dbReference type="EMBL" id="VDEP01000305">
    <property type="protein sequence ID" value="KAA1109428.1"/>
    <property type="molecule type" value="Genomic_DNA"/>
</dbReference>
<comment type="function">
    <text evidence="9 12">Involved in protein N-glycosylation. Essential for the second step of the dolichol-linked oligosaccharide pathway.</text>
</comment>
<dbReference type="InterPro" id="IPR039042">
    <property type="entry name" value="Alg13-like"/>
</dbReference>
<feature type="domain" description="Glycosyl transferase family 28 C-terminal" evidence="14">
    <location>
        <begin position="11"/>
        <end position="97"/>
    </location>
</feature>
<dbReference type="GO" id="GO:0006488">
    <property type="term" value="P:dolichol-linked oligosaccharide biosynthetic process"/>
    <property type="evidence" value="ECO:0007669"/>
    <property type="project" value="InterPro"/>
</dbReference>
<dbReference type="EC" id="2.4.1.141" evidence="4 12"/>
<dbReference type="Pfam" id="PF04101">
    <property type="entry name" value="Glyco_tran_28_C"/>
    <property type="match status" value="1"/>
</dbReference>
<evidence type="ECO:0000256" key="4">
    <source>
        <dbReference type="ARBA" id="ARBA00012614"/>
    </source>
</evidence>
<dbReference type="PANTHER" id="PTHR12867:SF6">
    <property type="entry name" value="N-ACETYLGLUCOSAMINYLDIPHOSPHODOLICHOL N-ACETYLGLUCOSAMINYLTRANSFERASE"/>
    <property type="match status" value="1"/>
</dbReference>
<accession>A0A5B0Q871</accession>
<evidence type="ECO:0000256" key="7">
    <source>
        <dbReference type="ARBA" id="ARBA00022679"/>
    </source>
</evidence>
<evidence type="ECO:0000313" key="16">
    <source>
        <dbReference type="Proteomes" id="UP000325313"/>
    </source>
</evidence>
<comment type="subunit">
    <text evidence="3 12">Heterodimer with ALG14 to form a functional enzyme.</text>
</comment>
<keyword evidence="7 12" id="KW-0808">Transferase</keyword>
<dbReference type="GO" id="GO:0004577">
    <property type="term" value="F:N-acetylglucosaminyldiphosphodolichol N-acetylglucosaminyltransferase activity"/>
    <property type="evidence" value="ECO:0007669"/>
    <property type="project" value="UniProtKB-EC"/>
</dbReference>
<evidence type="ECO:0000256" key="10">
    <source>
        <dbReference type="ARBA" id="ARBA00032061"/>
    </source>
</evidence>
<evidence type="ECO:0000256" key="1">
    <source>
        <dbReference type="ARBA" id="ARBA00004240"/>
    </source>
</evidence>
<evidence type="ECO:0000256" key="13">
    <source>
        <dbReference type="SAM" id="MobiDB-lite"/>
    </source>
</evidence>
<evidence type="ECO:0000256" key="6">
    <source>
        <dbReference type="ARBA" id="ARBA00022676"/>
    </source>
</evidence>
<gene>
    <name evidence="15" type="primary">ALG13_1</name>
    <name evidence="12" type="synonym">ALG13</name>
    <name evidence="15" type="ORF">PGTUg99_033146</name>
</gene>
<dbReference type="InterPro" id="IPR007235">
    <property type="entry name" value="Glyco_trans_28_C"/>
</dbReference>
<proteinExistence type="inferred from homology"/>
<name>A0A5B0Q871_PUCGR</name>
<comment type="similarity">
    <text evidence="2 12">Belongs to the glycosyltransferase 28 family.</text>
</comment>
<dbReference type="Gene3D" id="3.40.50.2000">
    <property type="entry name" value="Glycogen Phosphorylase B"/>
    <property type="match status" value="1"/>
</dbReference>
<evidence type="ECO:0000256" key="9">
    <source>
        <dbReference type="ARBA" id="ARBA00024804"/>
    </source>
</evidence>
<evidence type="ECO:0000259" key="14">
    <source>
        <dbReference type="Pfam" id="PF04101"/>
    </source>
</evidence>
<dbReference type="SUPFAM" id="SSF53756">
    <property type="entry name" value="UDP-Glycosyltransferase/glycogen phosphorylase"/>
    <property type="match status" value="1"/>
</dbReference>
<comment type="catalytic activity">
    <reaction evidence="11">
        <text>an N-acetyl-alpha-D-glucosaminyl-diphospho-di-trans,poly-cis-dolichol + UDP-N-acetyl-alpha-D-glucosamine = an N,N'-diacetylchitobiosyl-diphospho-di-trans,poly-cis-dolichol + UDP + H(+)</text>
        <dbReference type="Rhea" id="RHEA:23380"/>
        <dbReference type="Rhea" id="RHEA-COMP:19507"/>
        <dbReference type="Rhea" id="RHEA-COMP:19510"/>
        <dbReference type="ChEBI" id="CHEBI:15378"/>
        <dbReference type="ChEBI" id="CHEBI:57269"/>
        <dbReference type="ChEBI" id="CHEBI:57705"/>
        <dbReference type="ChEBI" id="CHEBI:58223"/>
        <dbReference type="ChEBI" id="CHEBI:58427"/>
        <dbReference type="EC" id="2.4.1.141"/>
    </reaction>
</comment>
<keyword evidence="6 12" id="KW-0328">Glycosyltransferase</keyword>
<protein>
    <recommendedName>
        <fullName evidence="5 12">UDP-N-acetylglucosamine transferase subunit ALG13</fullName>
        <ecNumber evidence="4 12">2.4.1.141</ecNumber>
    </recommendedName>
    <alternativeName>
        <fullName evidence="10 12">Asparagine-linked glycosylation protein 13</fullName>
    </alternativeName>
</protein>